<proteinExistence type="predicted"/>
<keyword evidence="3" id="KW-1185">Reference proteome</keyword>
<dbReference type="AlphaFoldDB" id="A0A0J7N922"/>
<sequence>MIVEHLALNNKLHIAAKEILENGRLSVMDVATKYGLEFGIINRKINIMKRKEEFYKRKRKFDAARKEMIEEKSTNNAVAKRYGIKVRRLYEDVKKARAQENYEYDRKIGYNGIGFTYMEEKLLLQNLKNWAKRRRKSLQNLCSCQLCALEQLSTRAYEFSQQNNIKCPSLWNAVKLASVDWLEEFEMRHSDEISNSFDSLEKCLKQIQADE</sequence>
<protein>
    <submittedName>
        <fullName evidence="1">Uncharacterized protein</fullName>
    </submittedName>
</protein>
<dbReference type="EMBL" id="LBMM01008036">
    <property type="protein sequence ID" value="KMQ89200.1"/>
    <property type="molecule type" value="Genomic_DNA"/>
</dbReference>
<dbReference type="Proteomes" id="UP000036403">
    <property type="component" value="Unassembled WGS sequence"/>
</dbReference>
<organism evidence="1 3">
    <name type="scientific">Lasius niger</name>
    <name type="common">Black garden ant</name>
    <dbReference type="NCBI Taxonomy" id="67767"/>
    <lineage>
        <taxon>Eukaryota</taxon>
        <taxon>Metazoa</taxon>
        <taxon>Ecdysozoa</taxon>
        <taxon>Arthropoda</taxon>
        <taxon>Hexapoda</taxon>
        <taxon>Insecta</taxon>
        <taxon>Pterygota</taxon>
        <taxon>Neoptera</taxon>
        <taxon>Endopterygota</taxon>
        <taxon>Hymenoptera</taxon>
        <taxon>Apocrita</taxon>
        <taxon>Aculeata</taxon>
        <taxon>Formicoidea</taxon>
        <taxon>Formicidae</taxon>
        <taxon>Formicinae</taxon>
        <taxon>Lasius</taxon>
        <taxon>Lasius</taxon>
    </lineage>
</organism>
<accession>A0A0J7N922</accession>
<comment type="caution">
    <text evidence="1">The sequence shown here is derived from an EMBL/GenBank/DDBJ whole genome shotgun (WGS) entry which is preliminary data.</text>
</comment>
<name>A0A0J7N922_LASNI</name>
<evidence type="ECO:0000313" key="2">
    <source>
        <dbReference type="EMBL" id="KMQ89200.1"/>
    </source>
</evidence>
<gene>
    <name evidence="2" type="ORF">RF55_11190</name>
    <name evidence="1" type="ORF">RF55_11248</name>
</gene>
<evidence type="ECO:0000313" key="3">
    <source>
        <dbReference type="Proteomes" id="UP000036403"/>
    </source>
</evidence>
<evidence type="ECO:0000313" key="1">
    <source>
        <dbReference type="EMBL" id="KMQ89150.1"/>
    </source>
</evidence>
<dbReference type="EMBL" id="LBMM01008097">
    <property type="protein sequence ID" value="KMQ89150.1"/>
    <property type="molecule type" value="Genomic_DNA"/>
</dbReference>
<reference evidence="1 3" key="1">
    <citation type="submission" date="2015-04" db="EMBL/GenBank/DDBJ databases">
        <title>Lasius niger genome sequencing.</title>
        <authorList>
            <person name="Konorov E.A."/>
            <person name="Nikitin M.A."/>
            <person name="Kirill M.V."/>
            <person name="Chang P."/>
        </authorList>
    </citation>
    <scope>NUCLEOTIDE SEQUENCE [LARGE SCALE GENOMIC DNA]</scope>
    <source>
        <tissue evidence="1">Whole</tissue>
    </source>
</reference>
<dbReference type="PaxDb" id="67767-A0A0J7N922"/>